<keyword evidence="1" id="KW-0472">Membrane</keyword>
<gene>
    <name evidence="2" type="ORF">ESZ91_11305</name>
</gene>
<feature type="transmembrane region" description="Helical" evidence="1">
    <location>
        <begin position="102"/>
        <end position="122"/>
    </location>
</feature>
<dbReference type="Proteomes" id="UP000291269">
    <property type="component" value="Unassembled WGS sequence"/>
</dbReference>
<comment type="caution">
    <text evidence="2">The sequence shown here is derived from an EMBL/GenBank/DDBJ whole genome shotgun (WGS) entry which is preliminary data.</text>
</comment>
<evidence type="ECO:0000256" key="1">
    <source>
        <dbReference type="SAM" id="Phobius"/>
    </source>
</evidence>
<accession>A0A4Q2K735</accession>
<feature type="transmembrane region" description="Helical" evidence="1">
    <location>
        <begin position="134"/>
        <end position="160"/>
    </location>
</feature>
<sequence length="566" mass="64699">MKIFRSYKNLLAATVFFASVIGVAALMLIDGENNLRSPFLNNNFLSRFIEKVGIERIDFSAKGFACFCITYLDVLALFFAMLYSRTLGLYFRIQNRKFNLRLYYFVIILLFTVVFVGSLFFLGMEPYDFLELSIIYAFFFVFFIIAAAAFFLVCTLIAFIHSRIVKEKFSFPVDDELTDLDEVETETPKRSIFPSLTEIDKKYADAKPVKLPACNVLSLKDLTEGFRQYAYSKYSINYNISSVRAFVSGMAMSRLVFLRGEGEAPLQFVRIFTEYLSGVQSVIPVQKEWDSESDVLGYYSEREGQFMCSSFVEKLYEAAYMPERVNLISFTDMGAAEIYEYFGAVLNTLYRNALNPQLNLLRVKKGQYNGKLPQKLSDGSVAVGKNTWILGILGDSERESEIAKKVAEDFVVVSIMRTRAKISVPRRCKCLLMHADELNDMFDFADSAAKFKLTVPELEKFLSVADYVYDSFNIRIDGVTIDYVQIFVSCYVYCGGTKEEALDIVFVKKIFCKLKGREGDYIATGLSRLDEKIVNLYGKSAFRYTRAEIKKEIEKMEKAKKKGMDA</sequence>
<feature type="transmembrane region" description="Helical" evidence="1">
    <location>
        <begin position="61"/>
        <end position="82"/>
    </location>
</feature>
<evidence type="ECO:0000313" key="3">
    <source>
        <dbReference type="Proteomes" id="UP000291269"/>
    </source>
</evidence>
<evidence type="ECO:0000313" key="2">
    <source>
        <dbReference type="EMBL" id="RXZ57931.1"/>
    </source>
</evidence>
<reference evidence="2 3" key="1">
    <citation type="journal article" date="2019" name="Gut">
        <title>Antibiotics-induced monodominance of a novel gut bacterial order.</title>
        <authorList>
            <person name="Hildebrand F."/>
            <person name="Moitinho-Silva L."/>
            <person name="Blasche S."/>
            <person name="Jahn M.T."/>
            <person name="Gossmann T.I."/>
            <person name="Heuerta-Cepas J."/>
            <person name="Hercog R."/>
            <person name="Luetge M."/>
            <person name="Bahram M."/>
            <person name="Pryszlak A."/>
            <person name="Alves R.J."/>
            <person name="Waszak S.M."/>
            <person name="Zhu A."/>
            <person name="Ye L."/>
            <person name="Costea P.I."/>
            <person name="Aalvink S."/>
            <person name="Belzer C."/>
            <person name="Forslund S.K."/>
            <person name="Sunagawa S."/>
            <person name="Hentschel U."/>
            <person name="Merten C."/>
            <person name="Patil K.R."/>
            <person name="Benes V."/>
            <person name="Bork P."/>
        </authorList>
    </citation>
    <scope>NUCLEOTIDE SEQUENCE [LARGE SCALE GENOMIC DNA]</scope>
    <source>
        <strain evidence="2 3">HDS1380</strain>
    </source>
</reference>
<keyword evidence="1" id="KW-1133">Transmembrane helix</keyword>
<dbReference type="OrthoDB" id="9781481at2"/>
<organism evidence="2 3">
    <name type="scientific">Candidatus Borkfalkia ceftriaxoniphila</name>
    <dbReference type="NCBI Taxonomy" id="2508949"/>
    <lineage>
        <taxon>Bacteria</taxon>
        <taxon>Bacillati</taxon>
        <taxon>Bacillota</taxon>
        <taxon>Clostridia</taxon>
        <taxon>Christensenellales</taxon>
        <taxon>Christensenellaceae</taxon>
        <taxon>Candidatus Borkfalkia</taxon>
    </lineage>
</organism>
<keyword evidence="3" id="KW-1185">Reference proteome</keyword>
<protein>
    <submittedName>
        <fullName evidence="2">Uncharacterized protein</fullName>
    </submittedName>
</protein>
<dbReference type="RefSeq" id="WP_129227358.1">
    <property type="nucleotide sequence ID" value="NZ_SDOZ01000005.1"/>
</dbReference>
<proteinExistence type="predicted"/>
<keyword evidence="1" id="KW-0812">Transmembrane</keyword>
<name>A0A4Q2K735_9FIRM</name>
<dbReference type="AlphaFoldDB" id="A0A4Q2K735"/>
<dbReference type="EMBL" id="SDOZ01000005">
    <property type="protein sequence ID" value="RXZ57931.1"/>
    <property type="molecule type" value="Genomic_DNA"/>
</dbReference>